<name>A0ABW4ZLK2_9SPHI</name>
<evidence type="ECO:0000256" key="4">
    <source>
        <dbReference type="ARBA" id="ARBA00022692"/>
    </source>
</evidence>
<comment type="subcellular location">
    <subcellularLocation>
        <location evidence="1">Cell membrane</location>
        <topology evidence="1">Multi-pass membrane protein</topology>
    </subcellularLocation>
</comment>
<protein>
    <submittedName>
        <fullName evidence="9">TrkH family potassium uptake protein</fullName>
    </submittedName>
</protein>
<sequence length="463" mass="50892">MAFAKKNINPTLLFVISFLFLIAMGTAFLMLPASAKSTNITLTDAIFMSASAVCVTGLAVIDISIELSRFGQCVILLLIQLGGLGIMTFTSFFGFLLSGQASYKNQLMFSELLSDKNIGSVIGSLVKIVLITFFFELLGTLFILFSSDPGQFNSLGEHLFFSMFHSISAFCNAGFSTLSLGLYDESLRYNYPFQFVIASLLILGGLGFTIILNIQLFIKRWAQLLFHRVWLNKPIKYKAWVMTFNSKLIAYTTIILLVFGFVMFFILEYNNTLASHSTITGKLVTAFFLSATPRTAGFNTVDMSTLAFPTILITMLLMWIGASPGSTGGGIRTTTFAVAVLNIINVAKNHDRIHVFKRQISSESIKKSFAIICLSFLWLGVSIFFLSITDGEKGLTALAFESFSAYSTVGLSLGITPGLSTSGKLLIACTMFLGRVGTITLLVALIKSIHTRYYQYPSEHVIF</sequence>
<keyword evidence="2" id="KW-0813">Transport</keyword>
<feature type="transmembrane region" description="Helical" evidence="8">
    <location>
        <begin position="45"/>
        <end position="63"/>
    </location>
</feature>
<keyword evidence="6" id="KW-0406">Ion transport</keyword>
<evidence type="ECO:0000256" key="5">
    <source>
        <dbReference type="ARBA" id="ARBA00022989"/>
    </source>
</evidence>
<evidence type="ECO:0000256" key="2">
    <source>
        <dbReference type="ARBA" id="ARBA00022448"/>
    </source>
</evidence>
<feature type="transmembrane region" description="Helical" evidence="8">
    <location>
        <begin position="75"/>
        <end position="98"/>
    </location>
</feature>
<feature type="transmembrane region" description="Helical" evidence="8">
    <location>
        <begin position="303"/>
        <end position="322"/>
    </location>
</feature>
<dbReference type="InterPro" id="IPR003445">
    <property type="entry name" value="Cat_transpt"/>
</dbReference>
<evidence type="ECO:0000313" key="10">
    <source>
        <dbReference type="Proteomes" id="UP001597387"/>
    </source>
</evidence>
<feature type="transmembrane region" description="Helical" evidence="8">
    <location>
        <begin position="328"/>
        <end position="347"/>
    </location>
</feature>
<keyword evidence="4 8" id="KW-0812">Transmembrane</keyword>
<reference evidence="10" key="1">
    <citation type="journal article" date="2019" name="Int. J. Syst. Evol. Microbiol.">
        <title>The Global Catalogue of Microorganisms (GCM) 10K type strain sequencing project: providing services to taxonomists for standard genome sequencing and annotation.</title>
        <authorList>
            <consortium name="The Broad Institute Genomics Platform"/>
            <consortium name="The Broad Institute Genome Sequencing Center for Infectious Disease"/>
            <person name="Wu L."/>
            <person name="Ma J."/>
        </authorList>
    </citation>
    <scope>NUCLEOTIDE SEQUENCE [LARGE SCALE GENOMIC DNA]</scope>
    <source>
        <strain evidence="10">KCTC 42217</strain>
    </source>
</reference>
<gene>
    <name evidence="9" type="ORF">ACFSJU_10130</name>
</gene>
<organism evidence="9 10">
    <name type="scientific">Paradesertivirga mongoliensis</name>
    <dbReference type="NCBI Taxonomy" id="2100740"/>
    <lineage>
        <taxon>Bacteria</taxon>
        <taxon>Pseudomonadati</taxon>
        <taxon>Bacteroidota</taxon>
        <taxon>Sphingobacteriia</taxon>
        <taxon>Sphingobacteriales</taxon>
        <taxon>Sphingobacteriaceae</taxon>
        <taxon>Paradesertivirga</taxon>
    </lineage>
</organism>
<feature type="transmembrane region" description="Helical" evidence="8">
    <location>
        <begin position="368"/>
        <end position="388"/>
    </location>
</feature>
<feature type="transmembrane region" description="Helical" evidence="8">
    <location>
        <begin position="248"/>
        <end position="267"/>
    </location>
</feature>
<feature type="transmembrane region" description="Helical" evidence="8">
    <location>
        <begin position="425"/>
        <end position="446"/>
    </location>
</feature>
<dbReference type="Pfam" id="PF02386">
    <property type="entry name" value="TrkH"/>
    <property type="match status" value="1"/>
</dbReference>
<keyword evidence="5 8" id="KW-1133">Transmembrane helix</keyword>
<evidence type="ECO:0000256" key="7">
    <source>
        <dbReference type="ARBA" id="ARBA00023136"/>
    </source>
</evidence>
<feature type="transmembrane region" description="Helical" evidence="8">
    <location>
        <begin position="195"/>
        <end position="218"/>
    </location>
</feature>
<feature type="transmembrane region" description="Helical" evidence="8">
    <location>
        <begin position="159"/>
        <end position="183"/>
    </location>
</feature>
<evidence type="ECO:0000256" key="8">
    <source>
        <dbReference type="SAM" id="Phobius"/>
    </source>
</evidence>
<keyword evidence="7 8" id="KW-0472">Membrane</keyword>
<evidence type="ECO:0000256" key="6">
    <source>
        <dbReference type="ARBA" id="ARBA00023065"/>
    </source>
</evidence>
<evidence type="ECO:0000256" key="1">
    <source>
        <dbReference type="ARBA" id="ARBA00004651"/>
    </source>
</evidence>
<feature type="transmembrane region" description="Helical" evidence="8">
    <location>
        <begin position="118"/>
        <end position="147"/>
    </location>
</feature>
<dbReference type="PANTHER" id="PTHR32024:SF1">
    <property type="entry name" value="KTR SYSTEM POTASSIUM UPTAKE PROTEIN B"/>
    <property type="match status" value="1"/>
</dbReference>
<evidence type="ECO:0000313" key="9">
    <source>
        <dbReference type="EMBL" id="MFD2162749.1"/>
    </source>
</evidence>
<dbReference type="RefSeq" id="WP_255902983.1">
    <property type="nucleotide sequence ID" value="NZ_JAFMZO010000003.1"/>
</dbReference>
<dbReference type="PANTHER" id="PTHR32024">
    <property type="entry name" value="TRK SYSTEM POTASSIUM UPTAKE PROTEIN TRKG-RELATED"/>
    <property type="match status" value="1"/>
</dbReference>
<accession>A0ABW4ZLK2</accession>
<keyword evidence="10" id="KW-1185">Reference proteome</keyword>
<comment type="caution">
    <text evidence="9">The sequence shown here is derived from an EMBL/GenBank/DDBJ whole genome shotgun (WGS) entry which is preliminary data.</text>
</comment>
<evidence type="ECO:0000256" key="3">
    <source>
        <dbReference type="ARBA" id="ARBA00022475"/>
    </source>
</evidence>
<dbReference type="Proteomes" id="UP001597387">
    <property type="component" value="Unassembled WGS sequence"/>
</dbReference>
<feature type="transmembrane region" description="Helical" evidence="8">
    <location>
        <begin position="273"/>
        <end position="291"/>
    </location>
</feature>
<dbReference type="EMBL" id="JBHUHZ010000001">
    <property type="protein sequence ID" value="MFD2162749.1"/>
    <property type="molecule type" value="Genomic_DNA"/>
</dbReference>
<keyword evidence="3" id="KW-1003">Cell membrane</keyword>
<proteinExistence type="predicted"/>